<evidence type="ECO:0000313" key="2">
    <source>
        <dbReference type="Proteomes" id="UP001155483"/>
    </source>
</evidence>
<dbReference type="EMBL" id="JAOTIF010000001">
    <property type="protein sequence ID" value="MCU7548063.1"/>
    <property type="molecule type" value="Genomic_DNA"/>
</dbReference>
<reference evidence="1" key="1">
    <citation type="submission" date="2022-09" db="EMBL/GenBank/DDBJ databases">
        <authorList>
            <person name="Yuan C."/>
            <person name="Ke Z."/>
        </authorList>
    </citation>
    <scope>NUCLEOTIDE SEQUENCE</scope>
    <source>
        <strain evidence="1">LB-8</strain>
    </source>
</reference>
<keyword evidence="2" id="KW-1185">Reference proteome</keyword>
<proteinExistence type="predicted"/>
<sequence>MEEELRPEEVLLEVELLEDELPGIFPFPVEEPLMFEADVLLPLDEALLLEEPALPAIVLLSFEEAPLADEPLELRPDVEEVFDVMFLLVLPLFDDAKDLVPSFELVPLLVDSLLVLFSLGVPPVVRLVPVLLFEVVVRPLDAAERPPEVELEVRPLELPERALELPERPIEELLELDVFVDCD</sequence>
<protein>
    <submittedName>
        <fullName evidence="1">Uncharacterized protein</fullName>
    </submittedName>
</protein>
<gene>
    <name evidence="1" type="ORF">OCK74_03005</name>
</gene>
<accession>A0A9X3BGS3</accession>
<evidence type="ECO:0000313" key="1">
    <source>
        <dbReference type="EMBL" id="MCU7548063.1"/>
    </source>
</evidence>
<comment type="caution">
    <text evidence="1">The sequence shown here is derived from an EMBL/GenBank/DDBJ whole genome shotgun (WGS) entry which is preliminary data.</text>
</comment>
<dbReference type="Proteomes" id="UP001155483">
    <property type="component" value="Unassembled WGS sequence"/>
</dbReference>
<reference evidence="1" key="2">
    <citation type="submission" date="2023-04" db="EMBL/GenBank/DDBJ databases">
        <title>Paracnuella aquatica gen. nov., sp. nov., a member of the family Chitinophagaceae isolated from a hot spring.</title>
        <authorList>
            <person name="Wang C."/>
        </authorList>
    </citation>
    <scope>NUCLEOTIDE SEQUENCE</scope>
    <source>
        <strain evidence="1">LB-8</strain>
    </source>
</reference>
<dbReference type="AlphaFoldDB" id="A0A9X3BGS3"/>
<name>A0A9X3BGS3_9BACT</name>
<dbReference type="RefSeq" id="WP_279295507.1">
    <property type="nucleotide sequence ID" value="NZ_JAOTIF010000001.1"/>
</dbReference>
<organism evidence="1 2">
    <name type="scientific">Paraflavisolibacter caeni</name>
    <dbReference type="NCBI Taxonomy" id="2982496"/>
    <lineage>
        <taxon>Bacteria</taxon>
        <taxon>Pseudomonadati</taxon>
        <taxon>Bacteroidota</taxon>
        <taxon>Chitinophagia</taxon>
        <taxon>Chitinophagales</taxon>
        <taxon>Chitinophagaceae</taxon>
        <taxon>Paraflavisolibacter</taxon>
    </lineage>
</organism>